<proteinExistence type="inferred from homology"/>
<protein>
    <submittedName>
        <fullName evidence="4">Uncharacterized protein</fullName>
    </submittedName>
</protein>
<evidence type="ECO:0000313" key="5">
    <source>
        <dbReference type="Proteomes" id="UP001154282"/>
    </source>
</evidence>
<sequence>MVMVVAVAGLKGVTGKDLASPNGTNKLGCGHMHERCINGYLGSNKLRHCRYILSNGLHRPPRSGNLVYINVRPRATNQKYQAYYRLIRIQIEHARREVVSQGYDSPCHWRQQRHWVLFVHLRHDRLAIVEELAGFGARVHTCSRNQQDIDQRLLEWKDKGFQVTASVCDLTCTSDRRNLMEMVSSIFDGKLNILVSNAGTTAYKKTVDWSVEDYSTVMATNLESPFYLSQLAYPMLKASGNGSIVFISSIAGLVALPFLSGYAATKGGTAGINQLAKNLACEWAKDNIRANAVAPSGTKTGILPPDPEVWKEYAHLLERTPISRLAEPKEVSSLVAFLCLPAASYISGQVIAVDGGYTAN</sequence>
<dbReference type="PANTHER" id="PTHR42898:SF28">
    <property type="entry name" value="TROPINONE REDUCTASE HOMOLOG"/>
    <property type="match status" value="1"/>
</dbReference>
<dbReference type="InterPro" id="IPR036291">
    <property type="entry name" value="NAD(P)-bd_dom_sf"/>
</dbReference>
<dbReference type="GO" id="GO:0016491">
    <property type="term" value="F:oxidoreductase activity"/>
    <property type="evidence" value="ECO:0007669"/>
    <property type="project" value="UniProtKB-KW"/>
</dbReference>
<dbReference type="PANTHER" id="PTHR42898">
    <property type="entry name" value="TROPINONE REDUCTASE"/>
    <property type="match status" value="1"/>
</dbReference>
<reference evidence="4" key="1">
    <citation type="submission" date="2022-08" db="EMBL/GenBank/DDBJ databases">
        <authorList>
            <person name="Gutierrez-Valencia J."/>
        </authorList>
    </citation>
    <scope>NUCLEOTIDE SEQUENCE</scope>
</reference>
<dbReference type="InterPro" id="IPR002347">
    <property type="entry name" value="SDR_fam"/>
</dbReference>
<comment type="caution">
    <text evidence="4">The sequence shown here is derived from an EMBL/GenBank/DDBJ whole genome shotgun (WGS) entry which is preliminary data.</text>
</comment>
<dbReference type="AlphaFoldDB" id="A0AAV0L0X5"/>
<name>A0AAV0L0X5_9ROSI</name>
<evidence type="ECO:0000256" key="2">
    <source>
        <dbReference type="ARBA" id="ARBA00023002"/>
    </source>
</evidence>
<organism evidence="4 5">
    <name type="scientific">Linum tenue</name>
    <dbReference type="NCBI Taxonomy" id="586396"/>
    <lineage>
        <taxon>Eukaryota</taxon>
        <taxon>Viridiplantae</taxon>
        <taxon>Streptophyta</taxon>
        <taxon>Embryophyta</taxon>
        <taxon>Tracheophyta</taxon>
        <taxon>Spermatophyta</taxon>
        <taxon>Magnoliopsida</taxon>
        <taxon>eudicotyledons</taxon>
        <taxon>Gunneridae</taxon>
        <taxon>Pentapetalae</taxon>
        <taxon>rosids</taxon>
        <taxon>fabids</taxon>
        <taxon>Malpighiales</taxon>
        <taxon>Linaceae</taxon>
        <taxon>Linum</taxon>
    </lineage>
</organism>
<evidence type="ECO:0000256" key="3">
    <source>
        <dbReference type="ARBA" id="ARBA00025714"/>
    </source>
</evidence>
<dbReference type="SUPFAM" id="SSF51735">
    <property type="entry name" value="NAD(P)-binding Rossmann-fold domains"/>
    <property type="match status" value="1"/>
</dbReference>
<evidence type="ECO:0000313" key="4">
    <source>
        <dbReference type="EMBL" id="CAI0427275.1"/>
    </source>
</evidence>
<dbReference type="Gene3D" id="3.40.50.720">
    <property type="entry name" value="NAD(P)-binding Rossmann-like Domain"/>
    <property type="match status" value="1"/>
</dbReference>
<comment type="similarity">
    <text evidence="3">Belongs to the short-chain dehydrogenases/reductases (SDR) family. SDR65C subfamily.</text>
</comment>
<evidence type="ECO:0000256" key="1">
    <source>
        <dbReference type="ARBA" id="ARBA00022857"/>
    </source>
</evidence>
<accession>A0AAV0L0X5</accession>
<dbReference type="Proteomes" id="UP001154282">
    <property type="component" value="Unassembled WGS sequence"/>
</dbReference>
<dbReference type="InterPro" id="IPR045000">
    <property type="entry name" value="TR"/>
</dbReference>
<dbReference type="PRINTS" id="PR00081">
    <property type="entry name" value="GDHRDH"/>
</dbReference>
<keyword evidence="1" id="KW-0521">NADP</keyword>
<keyword evidence="5" id="KW-1185">Reference proteome</keyword>
<dbReference type="Pfam" id="PF13561">
    <property type="entry name" value="adh_short_C2"/>
    <property type="match status" value="1"/>
</dbReference>
<gene>
    <name evidence="4" type="ORF">LITE_LOCUS21143</name>
</gene>
<dbReference type="FunFam" id="3.40.50.720:FF:000084">
    <property type="entry name" value="Short-chain dehydrogenase reductase"/>
    <property type="match status" value="1"/>
</dbReference>
<keyword evidence="2" id="KW-0560">Oxidoreductase</keyword>
<dbReference type="EMBL" id="CAMGYJ010000005">
    <property type="protein sequence ID" value="CAI0427275.1"/>
    <property type="molecule type" value="Genomic_DNA"/>
</dbReference>